<feature type="binding site" evidence="4">
    <location>
        <position position="54"/>
    </location>
    <ligand>
        <name>substrate</name>
    </ligand>
</feature>
<dbReference type="EC" id="6.3.3.2" evidence="5"/>
<organism evidence="6 7">
    <name type="scientific">Porticoccus litoralis</name>
    <dbReference type="NCBI Taxonomy" id="434086"/>
    <lineage>
        <taxon>Bacteria</taxon>
        <taxon>Pseudomonadati</taxon>
        <taxon>Pseudomonadota</taxon>
        <taxon>Gammaproteobacteria</taxon>
        <taxon>Cellvibrionales</taxon>
        <taxon>Porticoccaceae</taxon>
        <taxon>Porticoccus</taxon>
    </lineage>
</organism>
<keyword evidence="3 4" id="KW-0067">ATP-binding</keyword>
<feature type="binding site" evidence="4">
    <location>
        <position position="49"/>
    </location>
    <ligand>
        <name>substrate</name>
    </ligand>
</feature>
<dbReference type="GO" id="GO:0035999">
    <property type="term" value="P:tetrahydrofolate interconversion"/>
    <property type="evidence" value="ECO:0007669"/>
    <property type="project" value="TreeGrafter"/>
</dbReference>
<dbReference type="GO" id="GO:0005524">
    <property type="term" value="F:ATP binding"/>
    <property type="evidence" value="ECO:0007669"/>
    <property type="project" value="UniProtKB-KW"/>
</dbReference>
<dbReference type="InterPro" id="IPR037171">
    <property type="entry name" value="NagB/RpiA_transferase-like"/>
</dbReference>
<feature type="binding site" evidence="4">
    <location>
        <begin position="134"/>
        <end position="142"/>
    </location>
    <ligand>
        <name>ATP</name>
        <dbReference type="ChEBI" id="CHEBI:30616"/>
    </ligand>
</feature>
<evidence type="ECO:0000256" key="4">
    <source>
        <dbReference type="PIRSR" id="PIRSR006806-1"/>
    </source>
</evidence>
<name>A0AAW8B5H1_9GAMM</name>
<dbReference type="InterPro" id="IPR024185">
    <property type="entry name" value="FTHF_cligase-like_sf"/>
</dbReference>
<comment type="cofactor">
    <cofactor evidence="5">
        <name>Mg(2+)</name>
        <dbReference type="ChEBI" id="CHEBI:18420"/>
    </cofactor>
</comment>
<evidence type="ECO:0000313" key="6">
    <source>
        <dbReference type="EMBL" id="MDP1520640.1"/>
    </source>
</evidence>
<reference evidence="6" key="2">
    <citation type="submission" date="2023-08" db="EMBL/GenBank/DDBJ databases">
        <authorList>
            <person name="Luo J."/>
        </authorList>
    </citation>
    <scope>NUCLEOTIDE SEQUENCE</scope>
    <source>
        <strain evidence="6">DSM 25064</strain>
    </source>
</reference>
<keyword evidence="2 4" id="KW-0547">Nucleotide-binding</keyword>
<dbReference type="GO" id="GO:0009396">
    <property type="term" value="P:folic acid-containing compound biosynthetic process"/>
    <property type="evidence" value="ECO:0007669"/>
    <property type="project" value="TreeGrafter"/>
</dbReference>
<keyword evidence="7" id="KW-1185">Reference proteome</keyword>
<reference evidence="6" key="1">
    <citation type="journal article" date="2010" name="Int. J. Syst. Evol. Microbiol.">
        <title>Porticoccus litoralis gen. nov., sp. nov., a gammaproteobacterium isolated from the Yellow Sea.</title>
        <authorList>
            <person name="Oh H.M."/>
            <person name="Kim H."/>
            <person name="Kim K.M."/>
            <person name="Min G.S."/>
            <person name="Cho J.C."/>
        </authorList>
    </citation>
    <scope>NUCLEOTIDE SEQUENCE</scope>
    <source>
        <strain evidence="6">DSM 25064</strain>
    </source>
</reference>
<dbReference type="Gene3D" id="3.40.50.10420">
    <property type="entry name" value="NagB/RpiA/CoA transferase-like"/>
    <property type="match status" value="1"/>
</dbReference>
<dbReference type="Pfam" id="PF01812">
    <property type="entry name" value="5-FTHF_cyc-lig"/>
    <property type="match status" value="1"/>
</dbReference>
<sequence length="194" mass="22110">MDSKNLRSLMRQRRQSLTRRQQQTASAGLAVQLCRLPEFRYRKNIAFYLANDGEIDPQFAMGIADRAGKHCYLPVLHPLKQNRLHFVRHTSGDCLEANRYGILQPPLRGNRIASMHRLDLILLPLVAFDARGNRLGMGKGFYDRTLSNRAAHTRLIGLAHSCQETDNIARQSWDIPLDAIVTECNTIHIRPEKG</sequence>
<accession>A0AAW8B5H1</accession>
<dbReference type="EMBL" id="JAUUUU010000003">
    <property type="protein sequence ID" value="MDP1520640.1"/>
    <property type="molecule type" value="Genomic_DNA"/>
</dbReference>
<comment type="caution">
    <text evidence="6">The sequence shown here is derived from an EMBL/GenBank/DDBJ whole genome shotgun (WGS) entry which is preliminary data.</text>
</comment>
<proteinExistence type="inferred from homology"/>
<evidence type="ECO:0000256" key="3">
    <source>
        <dbReference type="ARBA" id="ARBA00022840"/>
    </source>
</evidence>
<keyword evidence="6" id="KW-0436">Ligase</keyword>
<dbReference type="GO" id="GO:0030272">
    <property type="term" value="F:5-formyltetrahydrofolate cyclo-ligase activity"/>
    <property type="evidence" value="ECO:0007669"/>
    <property type="project" value="UniProtKB-EC"/>
</dbReference>
<dbReference type="GO" id="GO:0046872">
    <property type="term" value="F:metal ion binding"/>
    <property type="evidence" value="ECO:0007669"/>
    <property type="project" value="UniProtKB-KW"/>
</dbReference>
<dbReference type="AlphaFoldDB" id="A0AAW8B5H1"/>
<evidence type="ECO:0000256" key="1">
    <source>
        <dbReference type="ARBA" id="ARBA00010638"/>
    </source>
</evidence>
<dbReference type="NCBIfam" id="TIGR02727">
    <property type="entry name" value="MTHFS_bact"/>
    <property type="match status" value="1"/>
</dbReference>
<dbReference type="InterPro" id="IPR002698">
    <property type="entry name" value="FTHF_cligase"/>
</dbReference>
<keyword evidence="5" id="KW-0479">Metal-binding</keyword>
<dbReference type="SUPFAM" id="SSF100950">
    <property type="entry name" value="NagB/RpiA/CoA transferase-like"/>
    <property type="match status" value="1"/>
</dbReference>
<evidence type="ECO:0000256" key="2">
    <source>
        <dbReference type="ARBA" id="ARBA00022741"/>
    </source>
</evidence>
<evidence type="ECO:0000256" key="5">
    <source>
        <dbReference type="RuleBase" id="RU361279"/>
    </source>
</evidence>
<dbReference type="PANTHER" id="PTHR23407:SF1">
    <property type="entry name" value="5-FORMYLTETRAHYDROFOLATE CYCLO-LIGASE"/>
    <property type="match status" value="1"/>
</dbReference>
<comment type="similarity">
    <text evidence="1 5">Belongs to the 5-formyltetrahydrofolate cyclo-ligase family.</text>
</comment>
<dbReference type="PANTHER" id="PTHR23407">
    <property type="entry name" value="ATPASE INHIBITOR/5-FORMYLTETRAHYDROFOLATE CYCLO-LIGASE"/>
    <property type="match status" value="1"/>
</dbReference>
<protein>
    <recommendedName>
        <fullName evidence="5">5-formyltetrahydrofolate cyclo-ligase</fullName>
        <ecNumber evidence="5">6.3.3.2</ecNumber>
    </recommendedName>
</protein>
<gene>
    <name evidence="6" type="ORF">Q8A57_06665</name>
</gene>
<evidence type="ECO:0000313" key="7">
    <source>
        <dbReference type="Proteomes" id="UP001178354"/>
    </source>
</evidence>
<dbReference type="Proteomes" id="UP001178354">
    <property type="component" value="Unassembled WGS sequence"/>
</dbReference>
<dbReference type="RefSeq" id="WP_305170210.1">
    <property type="nucleotide sequence ID" value="NZ_JAUUUU010000003.1"/>
</dbReference>
<comment type="catalytic activity">
    <reaction evidence="5">
        <text>(6S)-5-formyl-5,6,7,8-tetrahydrofolate + ATP = (6R)-5,10-methenyltetrahydrofolate + ADP + phosphate</text>
        <dbReference type="Rhea" id="RHEA:10488"/>
        <dbReference type="ChEBI" id="CHEBI:30616"/>
        <dbReference type="ChEBI" id="CHEBI:43474"/>
        <dbReference type="ChEBI" id="CHEBI:57455"/>
        <dbReference type="ChEBI" id="CHEBI:57457"/>
        <dbReference type="ChEBI" id="CHEBI:456216"/>
        <dbReference type="EC" id="6.3.3.2"/>
    </reaction>
</comment>
<dbReference type="PIRSF" id="PIRSF006806">
    <property type="entry name" value="FTHF_cligase"/>
    <property type="match status" value="1"/>
</dbReference>
<keyword evidence="5" id="KW-0460">Magnesium</keyword>